<protein>
    <recommendedName>
        <fullName evidence="5">RanBP2-type domain-containing protein</fullName>
    </recommendedName>
</protein>
<evidence type="ECO:0008006" key="5">
    <source>
        <dbReference type="Google" id="ProtNLM"/>
    </source>
</evidence>
<feature type="compositionally biased region" description="Low complexity" evidence="2">
    <location>
        <begin position="410"/>
        <end position="419"/>
    </location>
</feature>
<feature type="region of interest" description="Disordered" evidence="2">
    <location>
        <begin position="76"/>
        <end position="102"/>
    </location>
</feature>
<reference evidence="3" key="1">
    <citation type="submission" date="2023-10" db="EMBL/GenBank/DDBJ databases">
        <authorList>
            <person name="Chen Y."/>
            <person name="Shah S."/>
            <person name="Dougan E. K."/>
            <person name="Thang M."/>
            <person name="Chan C."/>
        </authorList>
    </citation>
    <scope>NUCLEOTIDE SEQUENCE [LARGE SCALE GENOMIC DNA]</scope>
</reference>
<evidence type="ECO:0000256" key="2">
    <source>
        <dbReference type="SAM" id="MobiDB-lite"/>
    </source>
</evidence>
<feature type="region of interest" description="Disordered" evidence="2">
    <location>
        <begin position="1317"/>
        <end position="1378"/>
    </location>
</feature>
<feature type="region of interest" description="Disordered" evidence="2">
    <location>
        <begin position="1396"/>
        <end position="1441"/>
    </location>
</feature>
<feature type="region of interest" description="Disordered" evidence="2">
    <location>
        <begin position="876"/>
        <end position="899"/>
    </location>
</feature>
<feature type="compositionally biased region" description="Low complexity" evidence="2">
    <location>
        <begin position="433"/>
        <end position="460"/>
    </location>
</feature>
<feature type="compositionally biased region" description="Basic and acidic residues" evidence="2">
    <location>
        <begin position="888"/>
        <end position="899"/>
    </location>
</feature>
<dbReference type="EMBL" id="CAUYUJ010001644">
    <property type="protein sequence ID" value="CAK0796873.1"/>
    <property type="molecule type" value="Genomic_DNA"/>
</dbReference>
<organism evidence="3 4">
    <name type="scientific">Prorocentrum cordatum</name>
    <dbReference type="NCBI Taxonomy" id="2364126"/>
    <lineage>
        <taxon>Eukaryota</taxon>
        <taxon>Sar</taxon>
        <taxon>Alveolata</taxon>
        <taxon>Dinophyceae</taxon>
        <taxon>Prorocentrales</taxon>
        <taxon>Prorocentraceae</taxon>
        <taxon>Prorocentrum</taxon>
    </lineage>
</organism>
<feature type="compositionally biased region" description="Basic and acidic residues" evidence="2">
    <location>
        <begin position="1321"/>
        <end position="1335"/>
    </location>
</feature>
<gene>
    <name evidence="3" type="ORF">PCOR1329_LOCUS6130</name>
</gene>
<feature type="non-terminal residue" evidence="3">
    <location>
        <position position="1563"/>
    </location>
</feature>
<accession>A0ABN9Q1P1</accession>
<sequence length="1563" mass="162594">MAAADAQSRLLEAEAALDLLVGVPGLADRVQVALPALAAPVRGEAPTWLEQLRRNVALHAEADGVKSIASASAAPLRNAQKGQRLGPRQKGARSAGDHGDGVSRLGGLDIDVEICEAEPLLKLTGGLPPRQRTPLRSSAEPFCLHVFEGLRCSRGAVVYSSCSVAAALGVQEVPGGAAGRALLPPVSGHAEGSDVDDVILDGEADADTSCSVEKPPYAEHSASVAAAAAAYLAAFPQALLSGSGGGRVRSEVAAGAWWRARAVVARAWLTADAATLQEGGAAGSATPPPPPLDETVPAGGQVVRAVCPLSGCAAGAEAPPLLRFLGPAWTRHAKAVDLIHMIEGDSFGLRRILSAHVAWAMARSSRGGGGGGRRSRTYWMCSCGGWNWDWRTTCLGCGYAAPPWALGAAAKAKPQADKGGWVDQPRGRRAQRQARGAATSAATSKSQTSASGASGAPSGSGAAAIERLQVAVEQLEALQAEPPDGVDCCFTDVVASQLEAKRAELAEAQRAAAEQKASSMPLSTMLHKEANAISKAEKRLRAARQSLEQKQEARGLVEAQLQKAQEEPAQLDAEVEEASRTPHALEGEARAEAAAQLRQRAAEWAGASQVPGLLMQLDKLPEAWGSSNFEVAWAGALHRQLEGGGAEAARFGGTRPLDLGSAQAPPAPGQAGTAAQATHLAPHRLGEVRGAERRMGSTAFLHASAPTDKEGQLLYQGPRFISVVGLATETLSTNGTGLAVCASSLTVAKPPGLTALRAAPVGGKLLGEARYVDGDIALQAVGAEQLVAAWFGRAGLEVVRRLRGQHLPLSAAKASCLAPSPSPGRQLGACGKSLGWTLCVTSLARNLGSVPASARRGAHEGRVRAAGALRRARRLDPIHKAGPAASRGSERTVTDNADGELHGWRPAACRSAGALPMGAERGLRMRYGELRRRRNLDPAALRAGHAVQVMAGLLQAGELPPLLMERGLEATETRHAKTDAPWKHCASPLEAEKLTRAWIDWHFTSEQCMVADLGDKLDLLHRGPQELGGEAGPGAWSASFRHEMRKPSHGTYLLETCISSPRWTQARPLDAHEQGQARCSGAERGTLRHCQHGSPTHEAQRHGRGSWLPAHRPPQGRRTDAMGGGAIAHRDGDGNLVAEVYEADGRDRCPQRTAKDGEDVEAWMLAALARPAGEEVSIDCSRHAVLGGRLAEAQRRDIERADRLALKRAQVHAVDKPTVGVHQAQAGFVQELGRWICSGKASRPGAAKGSLTLPSGARSVSLTPRGNSSAALSASAVAFSILGHALSYACAGEGEGTQELVACSKCGAYMTLSGRSGAKPRLKERCPGDKSDKGGRNQRSLWLRGPHPGGRGQEGSRAARHRVKGEGIPTLRSQGPVPERAQKRYLEWLGTAAGSVADPSATASSAGSAPAAAAEPRVAADPGGGPSGAADAAAAASPHKRRPAAVRAGNLGEFGVVEEGLAAAAGTKGGALEVEFAASGGPRRPRSVLSGGPRDLGRIFMEEKERLPIEFQVHRDPDKCTPSSTSPGATSSGALLSPEPPEAKKRPTRLPSASRIINGGKDH</sequence>
<evidence type="ECO:0000313" key="3">
    <source>
        <dbReference type="EMBL" id="CAK0796873.1"/>
    </source>
</evidence>
<keyword evidence="1" id="KW-0175">Coiled coil</keyword>
<comment type="caution">
    <text evidence="3">The sequence shown here is derived from an EMBL/GenBank/DDBJ whole genome shotgun (WGS) entry which is preliminary data.</text>
</comment>
<evidence type="ECO:0000256" key="1">
    <source>
        <dbReference type="SAM" id="Coils"/>
    </source>
</evidence>
<feature type="compositionally biased region" description="Low complexity" evidence="2">
    <location>
        <begin position="1428"/>
        <end position="1437"/>
    </location>
</feature>
<name>A0ABN9Q1P1_9DINO</name>
<feature type="region of interest" description="Disordered" evidence="2">
    <location>
        <begin position="410"/>
        <end position="460"/>
    </location>
</feature>
<keyword evidence="4" id="KW-1185">Reference proteome</keyword>
<feature type="coiled-coil region" evidence="1">
    <location>
        <begin position="461"/>
        <end position="581"/>
    </location>
</feature>
<feature type="compositionally biased region" description="Low complexity" evidence="2">
    <location>
        <begin position="1397"/>
        <end position="1421"/>
    </location>
</feature>
<proteinExistence type="predicted"/>
<evidence type="ECO:0000313" key="4">
    <source>
        <dbReference type="Proteomes" id="UP001189429"/>
    </source>
</evidence>
<feature type="compositionally biased region" description="Low complexity" evidence="2">
    <location>
        <begin position="1521"/>
        <end position="1534"/>
    </location>
</feature>
<dbReference type="Proteomes" id="UP001189429">
    <property type="component" value="Unassembled WGS sequence"/>
</dbReference>
<feature type="region of interest" description="Disordered" evidence="2">
    <location>
        <begin position="1511"/>
        <end position="1563"/>
    </location>
</feature>
<feature type="region of interest" description="Disordered" evidence="2">
    <location>
        <begin position="1089"/>
        <end position="1131"/>
    </location>
</feature>